<feature type="compositionally biased region" description="Basic and acidic residues" evidence="1">
    <location>
        <begin position="63"/>
        <end position="72"/>
    </location>
</feature>
<dbReference type="GeneID" id="70221634"/>
<comment type="caution">
    <text evidence="2">The sequence shown here is derived from an EMBL/GenBank/DDBJ whole genome shotgun (WGS) entry which is preliminary data.</text>
</comment>
<dbReference type="AlphaFoldDB" id="A0A9P9KSC3"/>
<protein>
    <submittedName>
        <fullName evidence="2">Uncharacterized protein</fullName>
    </submittedName>
</protein>
<dbReference type="Proteomes" id="UP000720189">
    <property type="component" value="Unassembled WGS sequence"/>
</dbReference>
<sequence>MGMTRRHHLMMRSTESTWTQFYTLVPTLSLAVCSIRKSIIEGSSEWDSDDQEEGGKACKMKGVSKESQERSTPRLMAVSSWNSSRTDGSAQDEDSDTMEGSLSSHSTKSEWRSFFS</sequence>
<accession>A0A9P9KSC3</accession>
<reference evidence="2" key="1">
    <citation type="journal article" date="2021" name="Nat. Commun.">
        <title>Genetic determinants of endophytism in the Arabidopsis root mycobiome.</title>
        <authorList>
            <person name="Mesny F."/>
            <person name="Miyauchi S."/>
            <person name="Thiergart T."/>
            <person name="Pickel B."/>
            <person name="Atanasova L."/>
            <person name="Karlsson M."/>
            <person name="Huettel B."/>
            <person name="Barry K.W."/>
            <person name="Haridas S."/>
            <person name="Chen C."/>
            <person name="Bauer D."/>
            <person name="Andreopoulos W."/>
            <person name="Pangilinan J."/>
            <person name="LaButti K."/>
            <person name="Riley R."/>
            <person name="Lipzen A."/>
            <person name="Clum A."/>
            <person name="Drula E."/>
            <person name="Henrissat B."/>
            <person name="Kohler A."/>
            <person name="Grigoriev I.V."/>
            <person name="Martin F.M."/>
            <person name="Hacquard S."/>
        </authorList>
    </citation>
    <scope>NUCLEOTIDE SEQUENCE</scope>
    <source>
        <strain evidence="2">MPI-CAGE-AT-0023</strain>
    </source>
</reference>
<feature type="compositionally biased region" description="Basic and acidic residues" evidence="1">
    <location>
        <begin position="107"/>
        <end position="116"/>
    </location>
</feature>
<proteinExistence type="predicted"/>
<organism evidence="2 3">
    <name type="scientific">Fusarium redolens</name>
    <dbReference type="NCBI Taxonomy" id="48865"/>
    <lineage>
        <taxon>Eukaryota</taxon>
        <taxon>Fungi</taxon>
        <taxon>Dikarya</taxon>
        <taxon>Ascomycota</taxon>
        <taxon>Pezizomycotina</taxon>
        <taxon>Sordariomycetes</taxon>
        <taxon>Hypocreomycetidae</taxon>
        <taxon>Hypocreales</taxon>
        <taxon>Nectriaceae</taxon>
        <taxon>Fusarium</taxon>
        <taxon>Fusarium redolens species complex</taxon>
    </lineage>
</organism>
<evidence type="ECO:0000313" key="2">
    <source>
        <dbReference type="EMBL" id="KAH7267619.1"/>
    </source>
</evidence>
<gene>
    <name evidence="2" type="ORF">BKA55DRAFT_556212</name>
</gene>
<feature type="region of interest" description="Disordered" evidence="1">
    <location>
        <begin position="43"/>
        <end position="116"/>
    </location>
</feature>
<evidence type="ECO:0000256" key="1">
    <source>
        <dbReference type="SAM" id="MobiDB-lite"/>
    </source>
</evidence>
<keyword evidence="3" id="KW-1185">Reference proteome</keyword>
<name>A0A9P9KSC3_FUSRE</name>
<evidence type="ECO:0000313" key="3">
    <source>
        <dbReference type="Proteomes" id="UP000720189"/>
    </source>
</evidence>
<dbReference type="EMBL" id="JAGMUX010000002">
    <property type="protein sequence ID" value="KAH7267619.1"/>
    <property type="molecule type" value="Genomic_DNA"/>
</dbReference>
<dbReference type="RefSeq" id="XP_046055438.1">
    <property type="nucleotide sequence ID" value="XM_046191680.1"/>
</dbReference>
<feature type="compositionally biased region" description="Polar residues" evidence="1">
    <location>
        <begin position="79"/>
        <end position="89"/>
    </location>
</feature>